<dbReference type="Proteomes" id="UP000016496">
    <property type="component" value="Unassembled WGS sequence"/>
</dbReference>
<evidence type="ECO:0000313" key="2">
    <source>
        <dbReference type="Proteomes" id="UP000016496"/>
    </source>
</evidence>
<name>U2CC17_9BACE</name>
<organism evidence="1 2">
    <name type="scientific">Bacteroides pyogenes F0041</name>
    <dbReference type="NCBI Taxonomy" id="1321819"/>
    <lineage>
        <taxon>Bacteria</taxon>
        <taxon>Pseudomonadati</taxon>
        <taxon>Bacteroidota</taxon>
        <taxon>Bacteroidia</taxon>
        <taxon>Bacteroidales</taxon>
        <taxon>Bacteroidaceae</taxon>
        <taxon>Bacteroides</taxon>
    </lineage>
</organism>
<proteinExistence type="predicted"/>
<accession>U2CC17</accession>
<gene>
    <name evidence="1" type="ORF">HMPREF1981_03108</name>
</gene>
<sequence>MKKYFFEFLKPTVEESCCLRKKACLLKKIFTFGQVRLLF</sequence>
<dbReference type="EMBL" id="AWSV01000159">
    <property type="protein sequence ID" value="ERI81563.1"/>
    <property type="molecule type" value="Genomic_DNA"/>
</dbReference>
<dbReference type="HOGENOM" id="CLU_3305001_0_0_10"/>
<comment type="caution">
    <text evidence="1">The sequence shown here is derived from an EMBL/GenBank/DDBJ whole genome shotgun (WGS) entry which is preliminary data.</text>
</comment>
<dbReference type="AlphaFoldDB" id="U2CC17"/>
<reference evidence="1 2" key="1">
    <citation type="submission" date="2013-08" db="EMBL/GenBank/DDBJ databases">
        <authorList>
            <person name="Weinstock G."/>
            <person name="Sodergren E."/>
            <person name="Wylie T."/>
            <person name="Fulton L."/>
            <person name="Fulton R."/>
            <person name="Fronick C."/>
            <person name="O'Laughlin M."/>
            <person name="Godfrey J."/>
            <person name="Miner T."/>
            <person name="Herter B."/>
            <person name="Appelbaum E."/>
            <person name="Cordes M."/>
            <person name="Lek S."/>
            <person name="Wollam A."/>
            <person name="Pepin K.H."/>
            <person name="Palsikar V.B."/>
            <person name="Mitreva M."/>
            <person name="Wilson R.K."/>
        </authorList>
    </citation>
    <scope>NUCLEOTIDE SEQUENCE [LARGE SCALE GENOMIC DNA]</scope>
    <source>
        <strain evidence="1 2">F0041</strain>
    </source>
</reference>
<protein>
    <submittedName>
        <fullName evidence="1">Uncharacterized protein</fullName>
    </submittedName>
</protein>
<evidence type="ECO:0000313" key="1">
    <source>
        <dbReference type="EMBL" id="ERI81563.1"/>
    </source>
</evidence>